<evidence type="ECO:0000256" key="2">
    <source>
        <dbReference type="ARBA" id="ARBA00022448"/>
    </source>
</evidence>
<feature type="transmembrane region" description="Helical" evidence="6">
    <location>
        <begin position="107"/>
        <end position="128"/>
    </location>
</feature>
<feature type="transmembrane region" description="Helical" evidence="6">
    <location>
        <begin position="209"/>
        <end position="234"/>
    </location>
</feature>
<evidence type="ECO:0000256" key="5">
    <source>
        <dbReference type="ARBA" id="ARBA00023136"/>
    </source>
</evidence>
<keyword evidence="3 6" id="KW-0812">Transmembrane</keyword>
<feature type="transmembrane region" description="Helical" evidence="6">
    <location>
        <begin position="275"/>
        <end position="293"/>
    </location>
</feature>
<dbReference type="Pfam" id="PF07690">
    <property type="entry name" value="MFS_1"/>
    <property type="match status" value="1"/>
</dbReference>
<dbReference type="InterPro" id="IPR051788">
    <property type="entry name" value="MFS_Transporter"/>
</dbReference>
<evidence type="ECO:0000256" key="6">
    <source>
        <dbReference type="SAM" id="Phobius"/>
    </source>
</evidence>
<dbReference type="Proteomes" id="UP000070456">
    <property type="component" value="Unassembled WGS sequence"/>
</dbReference>
<comment type="subcellular location">
    <subcellularLocation>
        <location evidence="1">Cell membrane</location>
        <topology evidence="1">Multi-pass membrane protein</topology>
    </subcellularLocation>
</comment>
<feature type="transmembrane region" description="Helical" evidence="6">
    <location>
        <begin position="77"/>
        <end position="101"/>
    </location>
</feature>
<feature type="transmembrane region" description="Helical" evidence="6">
    <location>
        <begin position="327"/>
        <end position="349"/>
    </location>
</feature>
<dbReference type="Gene3D" id="1.20.1250.20">
    <property type="entry name" value="MFS general substrate transporter like domains"/>
    <property type="match status" value="2"/>
</dbReference>
<dbReference type="GO" id="GO:0005886">
    <property type="term" value="C:plasma membrane"/>
    <property type="evidence" value="ECO:0007669"/>
    <property type="project" value="UniProtKB-SubCell"/>
</dbReference>
<feature type="transmembrane region" description="Helical" evidence="6">
    <location>
        <begin position="246"/>
        <end position="263"/>
    </location>
</feature>
<gene>
    <name evidence="8" type="primary">sauU</name>
    <name evidence="8" type="ORF">AN619_03420</name>
</gene>
<dbReference type="PROSITE" id="PS50850">
    <property type="entry name" value="MFS"/>
    <property type="match status" value="1"/>
</dbReference>
<evidence type="ECO:0000256" key="4">
    <source>
        <dbReference type="ARBA" id="ARBA00022989"/>
    </source>
</evidence>
<keyword evidence="5 6" id="KW-0472">Membrane</keyword>
<reference evidence="8 9" key="1">
    <citation type="submission" date="2015-12" db="EMBL/GenBank/DDBJ databases">
        <title>Draft genome sequence of the thermoanaerobe Thermotalea metallivorans, an isolate from the runoff channel of the Great Artesian Basin, Australia.</title>
        <authorList>
            <person name="Patel B.K."/>
        </authorList>
    </citation>
    <scope>NUCLEOTIDE SEQUENCE [LARGE SCALE GENOMIC DNA]</scope>
    <source>
        <strain evidence="8 9">B2-1</strain>
    </source>
</reference>
<organism evidence="8 9">
    <name type="scientific">Thermotalea metallivorans</name>
    <dbReference type="NCBI Taxonomy" id="520762"/>
    <lineage>
        <taxon>Bacteria</taxon>
        <taxon>Bacillati</taxon>
        <taxon>Bacillota</taxon>
        <taxon>Clostridia</taxon>
        <taxon>Peptostreptococcales</taxon>
        <taxon>Thermotaleaceae</taxon>
        <taxon>Thermotalea</taxon>
    </lineage>
</organism>
<dbReference type="InterPro" id="IPR036259">
    <property type="entry name" value="MFS_trans_sf"/>
</dbReference>
<feature type="transmembrane region" description="Helical" evidence="6">
    <location>
        <begin position="169"/>
        <end position="188"/>
    </location>
</feature>
<accession>A0A140LBG3</accession>
<evidence type="ECO:0000313" key="8">
    <source>
        <dbReference type="EMBL" id="KXG77888.1"/>
    </source>
</evidence>
<evidence type="ECO:0000256" key="1">
    <source>
        <dbReference type="ARBA" id="ARBA00004651"/>
    </source>
</evidence>
<feature type="domain" description="Major facilitator superfamily (MFS) profile" evidence="7">
    <location>
        <begin position="10"/>
        <end position="388"/>
    </location>
</feature>
<keyword evidence="9" id="KW-1185">Reference proteome</keyword>
<protein>
    <submittedName>
        <fullName evidence="8">Putative sulfoacetate transporter SauU</fullName>
    </submittedName>
</protein>
<proteinExistence type="predicted"/>
<dbReference type="STRING" id="520762.AN619_03420"/>
<dbReference type="PANTHER" id="PTHR23514:SF13">
    <property type="entry name" value="INNER MEMBRANE PROTEIN YBJJ"/>
    <property type="match status" value="1"/>
</dbReference>
<dbReference type="EMBL" id="LOEE01000009">
    <property type="protein sequence ID" value="KXG77888.1"/>
    <property type="molecule type" value="Genomic_DNA"/>
</dbReference>
<evidence type="ECO:0000313" key="9">
    <source>
        <dbReference type="Proteomes" id="UP000070456"/>
    </source>
</evidence>
<keyword evidence="2" id="KW-0813">Transport</keyword>
<evidence type="ECO:0000256" key="3">
    <source>
        <dbReference type="ARBA" id="ARBA00022692"/>
    </source>
</evidence>
<feature type="transmembrane region" description="Helical" evidence="6">
    <location>
        <begin position="140"/>
        <end position="163"/>
    </location>
</feature>
<comment type="caution">
    <text evidence="8">The sequence shown here is derived from an EMBL/GenBank/DDBJ whole genome shotgun (WGS) entry which is preliminary data.</text>
</comment>
<dbReference type="InterPro" id="IPR020846">
    <property type="entry name" value="MFS_dom"/>
</dbReference>
<name>A0A140LBG3_9FIRM</name>
<keyword evidence="4 6" id="KW-1133">Transmembrane helix</keyword>
<sequence length="391" mass="43517">MENQKRLRNMLIILTFGLMLVQGSIDNIRGVLIPSIKDEFMVNYTSIATMMLLSTLGYITATFTGGMMTDKIGHKKLIFAGFLFAITGIAGIAMAGTYFALVLFMFLLGYGIGLLTMGASTLAPVVFVKNQGIMMNLMHFFYGMGATVGPKYAGMLLAAGVAWRDIYRYSLIFVGTVLIYFLFCKFPHIEEKKKEERVPLREILMDRRVVLFSLLLGFYVASEVGLANWLATYLQNVKGMSESKSASYLSLFFMIFTIGRLIGGFIAERVGYMRSVFIFVLSALVCLAIGIFGKKEYVMIISLGGFFFSIVYPTVMVILIKSFKKGLNSIMGVVITASSGINMIANWFIGKMNDLFHEAVGFSMILFFLSIVLVLLLMLKRELAGERKQAP</sequence>
<dbReference type="SUPFAM" id="SSF103473">
    <property type="entry name" value="MFS general substrate transporter"/>
    <property type="match status" value="1"/>
</dbReference>
<dbReference type="RefSeq" id="WP_068554479.1">
    <property type="nucleotide sequence ID" value="NZ_LOEE01000009.1"/>
</dbReference>
<dbReference type="GO" id="GO:0022857">
    <property type="term" value="F:transmembrane transporter activity"/>
    <property type="evidence" value="ECO:0007669"/>
    <property type="project" value="InterPro"/>
</dbReference>
<dbReference type="PANTHER" id="PTHR23514">
    <property type="entry name" value="BYPASS OF STOP CODON PROTEIN 6"/>
    <property type="match status" value="1"/>
</dbReference>
<feature type="transmembrane region" description="Helical" evidence="6">
    <location>
        <begin position="355"/>
        <end position="379"/>
    </location>
</feature>
<dbReference type="InterPro" id="IPR011701">
    <property type="entry name" value="MFS"/>
</dbReference>
<dbReference type="AlphaFoldDB" id="A0A140LBG3"/>
<feature type="transmembrane region" description="Helical" evidence="6">
    <location>
        <begin position="47"/>
        <end position="65"/>
    </location>
</feature>
<evidence type="ECO:0000259" key="7">
    <source>
        <dbReference type="PROSITE" id="PS50850"/>
    </source>
</evidence>
<feature type="transmembrane region" description="Helical" evidence="6">
    <location>
        <begin position="299"/>
        <end position="320"/>
    </location>
</feature>